<feature type="domain" description="AN1-type" evidence="8">
    <location>
        <begin position="195"/>
        <end position="241"/>
    </location>
</feature>
<evidence type="ECO:0000256" key="3">
    <source>
        <dbReference type="ARBA" id="ARBA00022771"/>
    </source>
</evidence>
<organism evidence="9 11">
    <name type="scientific">Rhodamnia argentea</name>
    <dbReference type="NCBI Taxonomy" id="178133"/>
    <lineage>
        <taxon>Eukaryota</taxon>
        <taxon>Viridiplantae</taxon>
        <taxon>Streptophyta</taxon>
        <taxon>Embryophyta</taxon>
        <taxon>Tracheophyta</taxon>
        <taxon>Spermatophyta</taxon>
        <taxon>Magnoliopsida</taxon>
        <taxon>eudicotyledons</taxon>
        <taxon>Gunneridae</taxon>
        <taxon>Pentapetalae</taxon>
        <taxon>rosids</taxon>
        <taxon>malvids</taxon>
        <taxon>Myrtales</taxon>
        <taxon>Myrtaceae</taxon>
        <taxon>Myrtoideae</taxon>
        <taxon>Myrteae</taxon>
        <taxon>Australasian group</taxon>
        <taxon>Rhodamnia</taxon>
    </lineage>
</organism>
<proteinExistence type="predicted"/>
<evidence type="ECO:0000313" key="12">
    <source>
        <dbReference type="RefSeq" id="XP_048131558.1"/>
    </source>
</evidence>
<accession>A0ABM3H4L4</accession>
<keyword evidence="3 5" id="KW-0863">Zinc-finger</keyword>
<feature type="domain" description="A20-type" evidence="7">
    <location>
        <begin position="113"/>
        <end position="147"/>
    </location>
</feature>
<evidence type="ECO:0000313" key="9">
    <source>
        <dbReference type="Proteomes" id="UP000827889"/>
    </source>
</evidence>
<gene>
    <name evidence="10 11 12" type="primary">LOC125312497</name>
</gene>
<dbReference type="RefSeq" id="XP_048131555.1">
    <property type="nucleotide sequence ID" value="XM_048275598.1"/>
</dbReference>
<evidence type="ECO:0000256" key="1">
    <source>
        <dbReference type="ARBA" id="ARBA00003732"/>
    </source>
</evidence>
<feature type="region of interest" description="Disordered" evidence="6">
    <location>
        <begin position="1"/>
        <end position="22"/>
    </location>
</feature>
<evidence type="ECO:0000313" key="11">
    <source>
        <dbReference type="RefSeq" id="XP_048131555.1"/>
    </source>
</evidence>
<evidence type="ECO:0000256" key="5">
    <source>
        <dbReference type="PROSITE-ProRule" id="PRU00449"/>
    </source>
</evidence>
<comment type="function">
    <text evidence="1">May be involved in environmental stress response.</text>
</comment>
<dbReference type="Gene3D" id="4.10.1110.10">
    <property type="entry name" value="AN1-like Zinc finger"/>
    <property type="match status" value="1"/>
</dbReference>
<dbReference type="SUPFAM" id="SSF57716">
    <property type="entry name" value="Glucocorticoid receptor-like (DNA-binding domain)"/>
    <property type="match status" value="2"/>
</dbReference>
<dbReference type="PANTHER" id="PTHR10634:SF149">
    <property type="entry name" value="AN1-TYPE DOMAIN-CONTAINING PROTEIN-RELATED"/>
    <property type="match status" value="1"/>
</dbReference>
<dbReference type="SMART" id="SM00154">
    <property type="entry name" value="ZnF_AN1"/>
    <property type="match status" value="1"/>
</dbReference>
<dbReference type="Gene3D" id="1.20.5.4770">
    <property type="match status" value="2"/>
</dbReference>
<dbReference type="InterPro" id="IPR002653">
    <property type="entry name" value="Znf_A20"/>
</dbReference>
<name>A0ABM3H4L4_9MYRT</name>
<feature type="compositionally biased region" description="Basic and acidic residues" evidence="6">
    <location>
        <begin position="1"/>
        <end position="14"/>
    </location>
</feature>
<dbReference type="RefSeq" id="XP_048131550.1">
    <property type="nucleotide sequence ID" value="XM_048275593.1"/>
</dbReference>
<dbReference type="InterPro" id="IPR000058">
    <property type="entry name" value="Znf_AN1"/>
</dbReference>
<dbReference type="PROSITE" id="PS51036">
    <property type="entry name" value="ZF_A20"/>
    <property type="match status" value="2"/>
</dbReference>
<dbReference type="Pfam" id="PF01754">
    <property type="entry name" value="zf-A20"/>
    <property type="match status" value="2"/>
</dbReference>
<evidence type="ECO:0000313" key="10">
    <source>
        <dbReference type="RefSeq" id="XP_048131550.1"/>
    </source>
</evidence>
<dbReference type="InterPro" id="IPR050652">
    <property type="entry name" value="AN1_A20_ZnFinger"/>
</dbReference>
<keyword evidence="4" id="KW-0862">Zinc</keyword>
<evidence type="ECO:0000259" key="8">
    <source>
        <dbReference type="PROSITE" id="PS51039"/>
    </source>
</evidence>
<protein>
    <submittedName>
        <fullName evidence="10 11">Zinc finger A20 and AN1 domain-containing stress-associated protein 4-like</fullName>
    </submittedName>
</protein>
<dbReference type="RefSeq" id="XP_048131558.1">
    <property type="nucleotide sequence ID" value="XM_048275601.1"/>
</dbReference>
<evidence type="ECO:0000256" key="4">
    <source>
        <dbReference type="ARBA" id="ARBA00022833"/>
    </source>
</evidence>
<sequence>MDEQSQKRKLRDVDCEQSSSSEPVLCANDCGFFGNPSTNNLCSRCYYEYLLKQPKHGMDSTAVSEGAGSGDVVDGSNCVEEAPAEAVANRAEAAAALDNQQTRPADHSGEPSSSNPVLCANNCGFFGNPTTNNLCSKCYCEYLLKQSKEASGSASAAEGAKDDGAVDGSSYAEEAPVEAVANLVEEVAASENQETRPVNRCGFCRKRVGLTGFKCKCGETFCSVHRYSDKHECVFNYKTAGRDAIAKANPVVKADKIEKI</sequence>
<dbReference type="InterPro" id="IPR035896">
    <property type="entry name" value="AN1-like_Znf"/>
</dbReference>
<keyword evidence="9" id="KW-1185">Reference proteome</keyword>
<dbReference type="Pfam" id="PF01428">
    <property type="entry name" value="zf-AN1"/>
    <property type="match status" value="1"/>
</dbReference>
<evidence type="ECO:0000259" key="7">
    <source>
        <dbReference type="PROSITE" id="PS51036"/>
    </source>
</evidence>
<dbReference type="GeneID" id="125312497"/>
<reference evidence="9 10" key="1">
    <citation type="submission" date="2025-05" db="UniProtKB">
        <authorList>
            <consortium name="RefSeq"/>
        </authorList>
    </citation>
    <scope>NUCLEOTIDE SEQUENCE [LARGE SCALE GENOMIC DNA]</scope>
    <source>
        <tissue evidence="10 11">Leaf</tissue>
    </source>
</reference>
<dbReference type="Proteomes" id="UP000827889">
    <property type="component" value="Chromosome 1"/>
</dbReference>
<dbReference type="SMART" id="SM00259">
    <property type="entry name" value="ZnF_A20"/>
    <property type="match status" value="2"/>
</dbReference>
<keyword evidence="2" id="KW-0479">Metal-binding</keyword>
<feature type="domain" description="A20-type" evidence="7">
    <location>
        <begin position="20"/>
        <end position="54"/>
    </location>
</feature>
<dbReference type="PROSITE" id="PS51039">
    <property type="entry name" value="ZF_AN1"/>
    <property type="match status" value="1"/>
</dbReference>
<evidence type="ECO:0000256" key="2">
    <source>
        <dbReference type="ARBA" id="ARBA00022723"/>
    </source>
</evidence>
<evidence type="ECO:0000256" key="6">
    <source>
        <dbReference type="SAM" id="MobiDB-lite"/>
    </source>
</evidence>
<dbReference type="SUPFAM" id="SSF118310">
    <property type="entry name" value="AN1-like Zinc finger"/>
    <property type="match status" value="1"/>
</dbReference>
<dbReference type="PANTHER" id="PTHR10634">
    <property type="entry name" value="AN1-TYPE ZINC FINGER PROTEIN"/>
    <property type="match status" value="1"/>
</dbReference>